<dbReference type="Gene3D" id="3.30.200.20">
    <property type="entry name" value="Phosphorylase Kinase, domain 1"/>
    <property type="match status" value="1"/>
</dbReference>
<organism evidence="6 8">
    <name type="scientific">Ficus carica</name>
    <name type="common">Common fig</name>
    <dbReference type="NCBI Taxonomy" id="3494"/>
    <lineage>
        <taxon>Eukaryota</taxon>
        <taxon>Viridiplantae</taxon>
        <taxon>Streptophyta</taxon>
        <taxon>Embryophyta</taxon>
        <taxon>Tracheophyta</taxon>
        <taxon>Spermatophyta</taxon>
        <taxon>Magnoliopsida</taxon>
        <taxon>eudicotyledons</taxon>
        <taxon>Gunneridae</taxon>
        <taxon>Pentapetalae</taxon>
        <taxon>rosids</taxon>
        <taxon>fabids</taxon>
        <taxon>Rosales</taxon>
        <taxon>Moraceae</taxon>
        <taxon>Ficeae</taxon>
        <taxon>Ficus</taxon>
    </lineage>
</organism>
<sequence>MSSHLRTNKNKAKEKAFFLKNGAAVLEQLIIYFNGDCNPIRTFSVGELITATNNFQKEIHWDSSYSMYKGIHEDREISVKMFKENSIYQDNHSEKIANEVAVASKMSNHKNVLKLLGCCLETELPILVYEFPEKGNLWRCMLSQQLSWESKLRIAGEIANAVAYLHHGLPKVIIHRDIKLRNIFLDKNDIPKLSEFRIALPIPEGETHVDAEIFGTIWSVAPEAGNNGRYTEKCDVYSFGVMFCELLTGKRSFDLLHRASNFSERSSSLSEDESGCYWPGKNLCSCCTSYLEANLLGKENSAQVMECTKLFQSCLKESPHDRPNMIQVAQALRLINSINS</sequence>
<evidence type="ECO:0000313" key="8">
    <source>
        <dbReference type="Proteomes" id="UP001187192"/>
    </source>
</evidence>
<comment type="caution">
    <text evidence="6">The sequence shown here is derived from an EMBL/GenBank/DDBJ whole genome shotgun (WGS) entry which is preliminary data.</text>
</comment>
<evidence type="ECO:0000256" key="3">
    <source>
        <dbReference type="ARBA" id="ARBA00047558"/>
    </source>
</evidence>
<evidence type="ECO:0000256" key="4">
    <source>
        <dbReference type="ARBA" id="ARBA00047951"/>
    </source>
</evidence>
<evidence type="ECO:0000313" key="6">
    <source>
        <dbReference type="EMBL" id="GMN27124.1"/>
    </source>
</evidence>
<dbReference type="GO" id="GO:0007166">
    <property type="term" value="P:cell surface receptor signaling pathway"/>
    <property type="evidence" value="ECO:0007669"/>
    <property type="project" value="InterPro"/>
</dbReference>
<accession>A0AA87Z766</accession>
<dbReference type="Proteomes" id="UP001187192">
    <property type="component" value="Unassembled WGS sequence"/>
</dbReference>
<dbReference type="PROSITE" id="PS50011">
    <property type="entry name" value="PROTEIN_KINASE_DOM"/>
    <property type="match status" value="1"/>
</dbReference>
<comment type="catalytic activity">
    <reaction evidence="4">
        <text>L-threonyl-[protein] + ATP = O-phospho-L-threonyl-[protein] + ADP + H(+)</text>
        <dbReference type="Rhea" id="RHEA:46608"/>
        <dbReference type="Rhea" id="RHEA-COMP:11060"/>
        <dbReference type="Rhea" id="RHEA-COMP:11605"/>
        <dbReference type="ChEBI" id="CHEBI:15378"/>
        <dbReference type="ChEBI" id="CHEBI:30013"/>
        <dbReference type="ChEBI" id="CHEBI:30616"/>
        <dbReference type="ChEBI" id="CHEBI:61977"/>
        <dbReference type="ChEBI" id="CHEBI:456216"/>
    </reaction>
</comment>
<dbReference type="GO" id="GO:0005886">
    <property type="term" value="C:plasma membrane"/>
    <property type="evidence" value="ECO:0007669"/>
    <property type="project" value="TreeGrafter"/>
</dbReference>
<keyword evidence="1" id="KW-0547">Nucleotide-binding</keyword>
<dbReference type="InterPro" id="IPR000719">
    <property type="entry name" value="Prot_kinase_dom"/>
</dbReference>
<dbReference type="PANTHER" id="PTHR27005:SF522">
    <property type="entry name" value="NON-FUNCTIONAL PSEUDOKINASE ZED1-LIKE"/>
    <property type="match status" value="1"/>
</dbReference>
<evidence type="ECO:0000259" key="5">
    <source>
        <dbReference type="PROSITE" id="PS50011"/>
    </source>
</evidence>
<dbReference type="EMBL" id="BTGU01004439">
    <property type="protein sequence ID" value="GMN27145.1"/>
    <property type="molecule type" value="Genomic_DNA"/>
</dbReference>
<dbReference type="EMBL" id="BTGU01004438">
    <property type="protein sequence ID" value="GMN27124.1"/>
    <property type="molecule type" value="Genomic_DNA"/>
</dbReference>
<dbReference type="PROSITE" id="PS00108">
    <property type="entry name" value="PROTEIN_KINASE_ST"/>
    <property type="match status" value="1"/>
</dbReference>
<keyword evidence="2" id="KW-0067">ATP-binding</keyword>
<dbReference type="Pfam" id="PF07714">
    <property type="entry name" value="PK_Tyr_Ser-Thr"/>
    <property type="match status" value="1"/>
</dbReference>
<dbReference type="GO" id="GO:0005524">
    <property type="term" value="F:ATP binding"/>
    <property type="evidence" value="ECO:0007669"/>
    <property type="project" value="UniProtKB-KW"/>
</dbReference>
<dbReference type="InterPro" id="IPR001245">
    <property type="entry name" value="Ser-Thr/Tyr_kinase_cat_dom"/>
</dbReference>
<dbReference type="Gene3D" id="1.10.510.10">
    <property type="entry name" value="Transferase(Phosphotransferase) domain 1"/>
    <property type="match status" value="1"/>
</dbReference>
<dbReference type="SMART" id="SM00220">
    <property type="entry name" value="S_TKc"/>
    <property type="match status" value="1"/>
</dbReference>
<dbReference type="GO" id="GO:0004674">
    <property type="term" value="F:protein serine/threonine kinase activity"/>
    <property type="evidence" value="ECO:0007669"/>
    <property type="project" value="TreeGrafter"/>
</dbReference>
<evidence type="ECO:0000256" key="1">
    <source>
        <dbReference type="ARBA" id="ARBA00022741"/>
    </source>
</evidence>
<dbReference type="InterPro" id="IPR008271">
    <property type="entry name" value="Ser/Thr_kinase_AS"/>
</dbReference>
<comment type="catalytic activity">
    <reaction evidence="3">
        <text>L-seryl-[protein] + ATP = O-phospho-L-seryl-[protein] + ADP + H(+)</text>
        <dbReference type="Rhea" id="RHEA:17989"/>
        <dbReference type="Rhea" id="RHEA-COMP:9863"/>
        <dbReference type="Rhea" id="RHEA-COMP:11604"/>
        <dbReference type="ChEBI" id="CHEBI:15378"/>
        <dbReference type="ChEBI" id="CHEBI:29999"/>
        <dbReference type="ChEBI" id="CHEBI:30616"/>
        <dbReference type="ChEBI" id="CHEBI:83421"/>
        <dbReference type="ChEBI" id="CHEBI:456216"/>
    </reaction>
</comment>
<dbReference type="PANTHER" id="PTHR27005">
    <property type="entry name" value="WALL-ASSOCIATED RECEPTOR KINASE-LIKE 21"/>
    <property type="match status" value="1"/>
</dbReference>
<reference evidence="6" key="1">
    <citation type="submission" date="2023-07" db="EMBL/GenBank/DDBJ databases">
        <title>draft genome sequence of fig (Ficus carica).</title>
        <authorList>
            <person name="Takahashi T."/>
            <person name="Nishimura K."/>
        </authorList>
    </citation>
    <scope>NUCLEOTIDE SEQUENCE</scope>
</reference>
<feature type="domain" description="Protein kinase" evidence="5">
    <location>
        <begin position="53"/>
        <end position="335"/>
    </location>
</feature>
<name>A0AA87Z766_FICCA</name>
<dbReference type="InterPro" id="IPR011009">
    <property type="entry name" value="Kinase-like_dom_sf"/>
</dbReference>
<proteinExistence type="predicted"/>
<protein>
    <recommendedName>
        <fullName evidence="5">Protein kinase domain-containing protein</fullName>
    </recommendedName>
</protein>
<dbReference type="AlphaFoldDB" id="A0AA87Z766"/>
<dbReference type="SUPFAM" id="SSF56112">
    <property type="entry name" value="Protein kinase-like (PK-like)"/>
    <property type="match status" value="1"/>
</dbReference>
<dbReference type="InterPro" id="IPR045274">
    <property type="entry name" value="WAK-like"/>
</dbReference>
<evidence type="ECO:0000313" key="7">
    <source>
        <dbReference type="EMBL" id="GMN27145.1"/>
    </source>
</evidence>
<gene>
    <name evidence="6" type="ORF">TIFTF001_046115</name>
    <name evidence="7" type="ORF">TIFTF001_046117</name>
</gene>
<keyword evidence="8" id="KW-1185">Reference proteome</keyword>
<evidence type="ECO:0000256" key="2">
    <source>
        <dbReference type="ARBA" id="ARBA00022840"/>
    </source>
</evidence>